<evidence type="ECO:0000256" key="2">
    <source>
        <dbReference type="SAM" id="Phobius"/>
    </source>
</evidence>
<dbReference type="AlphaFoldDB" id="A0A3M2J5D8"/>
<feature type="compositionally biased region" description="Basic residues" evidence="1">
    <location>
        <begin position="66"/>
        <end position="78"/>
    </location>
</feature>
<keyword evidence="2" id="KW-0812">Transmembrane</keyword>
<keyword evidence="2" id="KW-1133">Transmembrane helix</keyword>
<feature type="transmembrane region" description="Helical" evidence="2">
    <location>
        <begin position="12"/>
        <end position="34"/>
    </location>
</feature>
<accession>A0A3M2J5D8</accession>
<dbReference type="EMBL" id="RFFI01000078">
    <property type="protein sequence ID" value="RMI07120.1"/>
    <property type="molecule type" value="Genomic_DNA"/>
</dbReference>
<proteinExistence type="predicted"/>
<reference evidence="3 4" key="1">
    <citation type="submission" date="2018-10" db="EMBL/GenBank/DDBJ databases">
        <title>Isolation, diversity and antifungal activity of actinobacteria from wheat.</title>
        <authorList>
            <person name="Han C."/>
        </authorList>
    </citation>
    <scope>NUCLEOTIDE SEQUENCE [LARGE SCALE GENOMIC DNA]</scope>
    <source>
        <strain evidence="3 4">NEAU-YY56</strain>
    </source>
</reference>
<gene>
    <name evidence="3" type="ORF">EBM89_13825</name>
</gene>
<sequence length="84" mass="8448">RFLGVAADPRRSRLRGAVVIALGVVALVAGALALAPGGRVVTAAATGVCVLALVTLVQAAVDRSTARRRRAHGVKPARPHAPPG</sequence>
<comment type="caution">
    <text evidence="3">The sequence shown here is derived from an EMBL/GenBank/DDBJ whole genome shotgun (WGS) entry which is preliminary data.</text>
</comment>
<keyword evidence="2" id="KW-0472">Membrane</keyword>
<feature type="non-terminal residue" evidence="3">
    <location>
        <position position="1"/>
    </location>
</feature>
<feature type="region of interest" description="Disordered" evidence="1">
    <location>
        <begin position="63"/>
        <end position="84"/>
    </location>
</feature>
<dbReference type="Proteomes" id="UP000269289">
    <property type="component" value="Unassembled WGS sequence"/>
</dbReference>
<keyword evidence="4" id="KW-1185">Reference proteome</keyword>
<evidence type="ECO:0000313" key="4">
    <source>
        <dbReference type="Proteomes" id="UP000269289"/>
    </source>
</evidence>
<evidence type="ECO:0000256" key="1">
    <source>
        <dbReference type="SAM" id="MobiDB-lite"/>
    </source>
</evidence>
<dbReference type="RefSeq" id="WP_158609670.1">
    <property type="nucleotide sequence ID" value="NZ_RFFI01000078.1"/>
</dbReference>
<organism evidence="3 4">
    <name type="scientific">Cellulomonas triticagri</name>
    <dbReference type="NCBI Taxonomy" id="2483352"/>
    <lineage>
        <taxon>Bacteria</taxon>
        <taxon>Bacillati</taxon>
        <taxon>Actinomycetota</taxon>
        <taxon>Actinomycetes</taxon>
        <taxon>Micrococcales</taxon>
        <taxon>Cellulomonadaceae</taxon>
        <taxon>Cellulomonas</taxon>
    </lineage>
</organism>
<protein>
    <submittedName>
        <fullName evidence="3">Uncharacterized protein</fullName>
    </submittedName>
</protein>
<evidence type="ECO:0000313" key="3">
    <source>
        <dbReference type="EMBL" id="RMI07120.1"/>
    </source>
</evidence>
<feature type="transmembrane region" description="Helical" evidence="2">
    <location>
        <begin position="40"/>
        <end position="61"/>
    </location>
</feature>
<name>A0A3M2J5D8_9CELL</name>